<feature type="compositionally biased region" description="Basic and acidic residues" evidence="1">
    <location>
        <begin position="276"/>
        <end position="286"/>
    </location>
</feature>
<evidence type="ECO:0000313" key="4">
    <source>
        <dbReference type="Proteomes" id="UP000294702"/>
    </source>
</evidence>
<dbReference type="Pfam" id="PF18974">
    <property type="entry name" value="DUF5710"/>
    <property type="match status" value="1"/>
</dbReference>
<feature type="compositionally biased region" description="Basic and acidic residues" evidence="1">
    <location>
        <begin position="79"/>
        <end position="88"/>
    </location>
</feature>
<feature type="region of interest" description="Disordered" evidence="1">
    <location>
        <begin position="54"/>
        <end position="88"/>
    </location>
</feature>
<feature type="compositionally biased region" description="Polar residues" evidence="1">
    <location>
        <begin position="68"/>
        <end position="78"/>
    </location>
</feature>
<dbReference type="Proteomes" id="UP000294702">
    <property type="component" value="Unassembled WGS sequence"/>
</dbReference>
<evidence type="ECO:0000256" key="1">
    <source>
        <dbReference type="SAM" id="MobiDB-lite"/>
    </source>
</evidence>
<dbReference type="EMBL" id="SMFT01000004">
    <property type="protein sequence ID" value="TCJ96154.1"/>
    <property type="molecule type" value="Genomic_DNA"/>
</dbReference>
<comment type="caution">
    <text evidence="3">The sequence shown here is derived from an EMBL/GenBank/DDBJ whole genome shotgun (WGS) entry which is preliminary data.</text>
</comment>
<organism evidence="3 4">
    <name type="scientific">Volucribacter psittacicida</name>
    <dbReference type="NCBI Taxonomy" id="203482"/>
    <lineage>
        <taxon>Bacteria</taxon>
        <taxon>Pseudomonadati</taxon>
        <taxon>Pseudomonadota</taxon>
        <taxon>Gammaproteobacteria</taxon>
        <taxon>Pasteurellales</taxon>
        <taxon>Pasteurellaceae</taxon>
        <taxon>Volucribacter</taxon>
    </lineage>
</organism>
<reference evidence="3 4" key="1">
    <citation type="submission" date="2019-03" db="EMBL/GenBank/DDBJ databases">
        <title>Genomic Encyclopedia of Type Strains, Phase IV (KMG-IV): sequencing the most valuable type-strain genomes for metagenomic binning, comparative biology and taxonomic classification.</title>
        <authorList>
            <person name="Goeker M."/>
        </authorList>
    </citation>
    <scope>NUCLEOTIDE SEQUENCE [LARGE SCALE GENOMIC DNA]</scope>
    <source>
        <strain evidence="3 4">DSM 15534</strain>
    </source>
</reference>
<feature type="region of interest" description="Disordered" evidence="1">
    <location>
        <begin position="276"/>
        <end position="298"/>
    </location>
</feature>
<sequence length="366" mass="42040">MIQFNSSQIERINHLFAKLSIQAMDNRWITVKPNGAHNKGRAVEIDDEGRIVKGMGGKFNGEKINKIGKQTRTPQSSTEKPENTSKSRELIEKIKKLTGNQLPDHILEDMENWSEERLNNRLVIYARNAQRRLSQSEITTQTSPKDNVEKNEITSILSQSNKKSYSIKNISAFVKSMKKQQNADFSNTSEKDAESFAKQILPVLNDRGRGRTQQGLNLISIINSKHRTAFNKSELGTSPESFISSGIIEKVPGTEKYRFTKAGNMIAREVKELSDQLNRRDNEKRAETKRRKAEKKALEKSKRTILNVPYAEKEIAKSFGARWDSYEKTWYLPKGKELPDGLKKYVVQDSLDYLERLDILYQRTKQ</sequence>
<dbReference type="InterPro" id="IPR043764">
    <property type="entry name" value="DUF5710"/>
</dbReference>
<keyword evidence="4" id="KW-1185">Reference proteome</keyword>
<evidence type="ECO:0000313" key="3">
    <source>
        <dbReference type="EMBL" id="TCJ96154.1"/>
    </source>
</evidence>
<dbReference type="RefSeq" id="WP_132691442.1">
    <property type="nucleotide sequence ID" value="NZ_SMFT01000004.1"/>
</dbReference>
<dbReference type="AlphaFoldDB" id="A0A4R1FRI4"/>
<protein>
    <recommendedName>
        <fullName evidence="2">DUF5710 domain-containing protein</fullName>
    </recommendedName>
</protein>
<accession>A0A4R1FRI4</accession>
<name>A0A4R1FRI4_9PAST</name>
<dbReference type="OrthoDB" id="9792687at2"/>
<feature type="domain" description="DUF5710" evidence="2">
    <location>
        <begin position="303"/>
        <end position="338"/>
    </location>
</feature>
<evidence type="ECO:0000259" key="2">
    <source>
        <dbReference type="Pfam" id="PF18974"/>
    </source>
</evidence>
<gene>
    <name evidence="3" type="ORF">EV694_1706</name>
</gene>
<proteinExistence type="predicted"/>